<dbReference type="GO" id="GO:0005524">
    <property type="term" value="F:ATP binding"/>
    <property type="evidence" value="ECO:0007669"/>
    <property type="project" value="UniProtKB-KW"/>
</dbReference>
<dbReference type="GO" id="GO:0016020">
    <property type="term" value="C:membrane"/>
    <property type="evidence" value="ECO:0007669"/>
    <property type="project" value="TreeGrafter"/>
</dbReference>
<name>A0A8C4QKD1_EPTBU</name>
<keyword evidence="7" id="KW-1185">Reference proteome</keyword>
<dbReference type="Proteomes" id="UP000694388">
    <property type="component" value="Unplaced"/>
</dbReference>
<dbReference type="InterPro" id="IPR011009">
    <property type="entry name" value="Kinase-like_dom_sf"/>
</dbReference>
<evidence type="ECO:0000256" key="4">
    <source>
        <dbReference type="ARBA" id="ARBA00022840"/>
    </source>
</evidence>
<evidence type="ECO:0000313" key="7">
    <source>
        <dbReference type="Proteomes" id="UP000694388"/>
    </source>
</evidence>
<evidence type="ECO:0000256" key="1">
    <source>
        <dbReference type="ARBA" id="ARBA00022679"/>
    </source>
</evidence>
<feature type="domain" description="Protein kinase" evidence="5">
    <location>
        <begin position="87"/>
        <end position="336"/>
    </location>
</feature>
<keyword evidence="4" id="KW-0067">ATP-binding</keyword>
<reference evidence="6" key="2">
    <citation type="submission" date="2025-09" db="UniProtKB">
        <authorList>
            <consortium name="Ensembl"/>
        </authorList>
    </citation>
    <scope>IDENTIFICATION</scope>
</reference>
<dbReference type="GO" id="GO:0005829">
    <property type="term" value="C:cytosol"/>
    <property type="evidence" value="ECO:0007669"/>
    <property type="project" value="TreeGrafter"/>
</dbReference>
<evidence type="ECO:0000313" key="6">
    <source>
        <dbReference type="Ensembl" id="ENSEBUP00000016802.1"/>
    </source>
</evidence>
<dbReference type="PANTHER" id="PTHR24348">
    <property type="entry name" value="SERINE/THREONINE-PROTEIN KINASE UNC-51-RELATED"/>
    <property type="match status" value="1"/>
</dbReference>
<keyword evidence="3" id="KW-0418">Kinase</keyword>
<dbReference type="GO" id="GO:0000045">
    <property type="term" value="P:autophagosome assembly"/>
    <property type="evidence" value="ECO:0007669"/>
    <property type="project" value="TreeGrafter"/>
</dbReference>
<dbReference type="GO" id="GO:0004674">
    <property type="term" value="F:protein serine/threonine kinase activity"/>
    <property type="evidence" value="ECO:0007669"/>
    <property type="project" value="InterPro"/>
</dbReference>
<sequence length="340" mass="38261">MRMMTSIGIQTSALRRVLREARCWIPNSLATSLLKKAISWEDAADFLKELKRLHARFRHPNVCDGCDEGDGLMKHEEVEVNTLVGDWRIIAKIARGFFGFVYKATNINSSVKATLKKAMKLEKAEGLLKEADIMKRLDHKNIVKLINVQEYQQCNQVVLIMEYMTGDPLSHRLAFQKNFSPNLALGIMKQMASAFAYMHSKNIVHRDIKLGNMLCNDQLEVKIIDLGLAFVSTQSKQLYDLRGTQGYMAPEIFFHNSYTGPPADVWSLGILFTQLLIGLEFDGLQIIKMSDDCTAYKVVYNPPPSASESLASLLTAMLHEKPVERLTRGGGLIPFSNCSI</sequence>
<protein>
    <recommendedName>
        <fullName evidence="5">Protein kinase domain-containing protein</fullName>
    </recommendedName>
</protein>
<reference evidence="6" key="1">
    <citation type="submission" date="2025-08" db="UniProtKB">
        <authorList>
            <consortium name="Ensembl"/>
        </authorList>
    </citation>
    <scope>IDENTIFICATION</scope>
</reference>
<dbReference type="Gene3D" id="1.10.510.10">
    <property type="entry name" value="Transferase(Phosphotransferase) domain 1"/>
    <property type="match status" value="1"/>
</dbReference>
<dbReference type="Ensembl" id="ENSEBUT00000017378.1">
    <property type="protein sequence ID" value="ENSEBUP00000016802.1"/>
    <property type="gene ID" value="ENSEBUG00000010541.1"/>
</dbReference>
<dbReference type="SUPFAM" id="SSF56112">
    <property type="entry name" value="Protein kinase-like (PK-like)"/>
    <property type="match status" value="1"/>
</dbReference>
<dbReference type="PROSITE" id="PS50011">
    <property type="entry name" value="PROTEIN_KINASE_DOM"/>
    <property type="match status" value="1"/>
</dbReference>
<accession>A0A8C4QKD1</accession>
<dbReference type="GeneTree" id="ENSGT00940000166992"/>
<dbReference type="PROSITE" id="PS00108">
    <property type="entry name" value="PROTEIN_KINASE_ST"/>
    <property type="match status" value="1"/>
</dbReference>
<dbReference type="GO" id="GO:0010506">
    <property type="term" value="P:regulation of autophagy"/>
    <property type="evidence" value="ECO:0007669"/>
    <property type="project" value="InterPro"/>
</dbReference>
<dbReference type="AlphaFoldDB" id="A0A8C4QKD1"/>
<dbReference type="InterPro" id="IPR008271">
    <property type="entry name" value="Ser/Thr_kinase_AS"/>
</dbReference>
<evidence type="ECO:0000256" key="3">
    <source>
        <dbReference type="ARBA" id="ARBA00022777"/>
    </source>
</evidence>
<dbReference type="InterPro" id="IPR000719">
    <property type="entry name" value="Prot_kinase_dom"/>
</dbReference>
<dbReference type="GO" id="GO:0005776">
    <property type="term" value="C:autophagosome"/>
    <property type="evidence" value="ECO:0007669"/>
    <property type="project" value="TreeGrafter"/>
</dbReference>
<organism evidence="6 7">
    <name type="scientific">Eptatretus burgeri</name>
    <name type="common">Inshore hagfish</name>
    <dbReference type="NCBI Taxonomy" id="7764"/>
    <lineage>
        <taxon>Eukaryota</taxon>
        <taxon>Metazoa</taxon>
        <taxon>Chordata</taxon>
        <taxon>Craniata</taxon>
        <taxon>Vertebrata</taxon>
        <taxon>Cyclostomata</taxon>
        <taxon>Myxini</taxon>
        <taxon>Myxiniformes</taxon>
        <taxon>Myxinidae</taxon>
        <taxon>Eptatretinae</taxon>
        <taxon>Eptatretus</taxon>
    </lineage>
</organism>
<dbReference type="InterPro" id="IPR045269">
    <property type="entry name" value="Atg1-like"/>
</dbReference>
<dbReference type="PANTHER" id="PTHR24348:SF22">
    <property type="entry name" value="NON-SPECIFIC SERINE_THREONINE PROTEIN KINASE"/>
    <property type="match status" value="1"/>
</dbReference>
<evidence type="ECO:0000256" key="2">
    <source>
        <dbReference type="ARBA" id="ARBA00022741"/>
    </source>
</evidence>
<dbReference type="GO" id="GO:0000407">
    <property type="term" value="C:phagophore assembly site"/>
    <property type="evidence" value="ECO:0007669"/>
    <property type="project" value="TreeGrafter"/>
</dbReference>
<keyword evidence="1" id="KW-0808">Transferase</keyword>
<keyword evidence="2" id="KW-0547">Nucleotide-binding</keyword>
<dbReference type="SMART" id="SM00220">
    <property type="entry name" value="S_TKc"/>
    <property type="match status" value="1"/>
</dbReference>
<evidence type="ECO:0000259" key="5">
    <source>
        <dbReference type="PROSITE" id="PS50011"/>
    </source>
</evidence>
<dbReference type="Pfam" id="PF00069">
    <property type="entry name" value="Pkinase"/>
    <property type="match status" value="1"/>
</dbReference>
<proteinExistence type="predicted"/>